<dbReference type="OMA" id="WIYELAS"/>
<dbReference type="InterPro" id="IPR001245">
    <property type="entry name" value="Ser-Thr/Tyr_kinase_cat_dom"/>
</dbReference>
<dbReference type="Pfam" id="PF07714">
    <property type="entry name" value="PK_Tyr_Ser-Thr"/>
    <property type="match status" value="1"/>
</dbReference>
<proteinExistence type="predicted"/>
<dbReference type="SUPFAM" id="SSF49265">
    <property type="entry name" value="Fibronectin type III"/>
    <property type="match status" value="1"/>
</dbReference>
<evidence type="ECO:0000256" key="2">
    <source>
        <dbReference type="ARBA" id="ARBA00022692"/>
    </source>
</evidence>
<keyword evidence="10" id="KW-0418">Kinase</keyword>
<dbReference type="Gene3D" id="1.10.510.10">
    <property type="entry name" value="Transferase(Phosphotransferase) domain 1"/>
    <property type="match status" value="1"/>
</dbReference>
<dbReference type="AlphaFoldDB" id="A0A087T8Z8"/>
<keyword evidence="2 7" id="KW-0812">Transmembrane</keyword>
<dbReference type="PRINTS" id="PR00109">
    <property type="entry name" value="TYRKINASE"/>
</dbReference>
<keyword evidence="11" id="KW-1185">Reference proteome</keyword>
<dbReference type="GO" id="GO:0007169">
    <property type="term" value="P:cell surface receptor protein tyrosine kinase signaling pathway"/>
    <property type="evidence" value="ECO:0007669"/>
    <property type="project" value="TreeGrafter"/>
</dbReference>
<organism evidence="10 11">
    <name type="scientific">Stegodyphus mimosarum</name>
    <name type="common">African social velvet spider</name>
    <dbReference type="NCBI Taxonomy" id="407821"/>
    <lineage>
        <taxon>Eukaryota</taxon>
        <taxon>Metazoa</taxon>
        <taxon>Ecdysozoa</taxon>
        <taxon>Arthropoda</taxon>
        <taxon>Chelicerata</taxon>
        <taxon>Arachnida</taxon>
        <taxon>Araneae</taxon>
        <taxon>Araneomorphae</taxon>
        <taxon>Entelegynae</taxon>
        <taxon>Eresoidea</taxon>
        <taxon>Eresidae</taxon>
        <taxon>Stegodyphus</taxon>
    </lineage>
</organism>
<evidence type="ECO:0000256" key="7">
    <source>
        <dbReference type="SAM" id="Phobius"/>
    </source>
</evidence>
<dbReference type="PANTHER" id="PTHR24416">
    <property type="entry name" value="TYROSINE-PROTEIN KINASE RECEPTOR"/>
    <property type="match status" value="1"/>
</dbReference>
<evidence type="ECO:0000256" key="5">
    <source>
        <dbReference type="ARBA" id="ARBA00023136"/>
    </source>
</evidence>
<dbReference type="GO" id="GO:0043235">
    <property type="term" value="C:receptor complex"/>
    <property type="evidence" value="ECO:0007669"/>
    <property type="project" value="TreeGrafter"/>
</dbReference>
<keyword evidence="3" id="KW-0732">Signal</keyword>
<gene>
    <name evidence="10" type="ORF">X975_16098</name>
</gene>
<evidence type="ECO:0000256" key="1">
    <source>
        <dbReference type="ARBA" id="ARBA00004479"/>
    </source>
</evidence>
<dbReference type="Proteomes" id="UP000054359">
    <property type="component" value="Unassembled WGS sequence"/>
</dbReference>
<evidence type="ECO:0000259" key="8">
    <source>
        <dbReference type="PROSITE" id="PS50011"/>
    </source>
</evidence>
<dbReference type="InterPro" id="IPR036116">
    <property type="entry name" value="FN3_sf"/>
</dbReference>
<feature type="domain" description="Protein kinase" evidence="8">
    <location>
        <begin position="357"/>
        <end position="619"/>
    </location>
</feature>
<keyword evidence="5 7" id="KW-0472">Membrane</keyword>
<evidence type="ECO:0000256" key="6">
    <source>
        <dbReference type="ARBA" id="ARBA00023180"/>
    </source>
</evidence>
<dbReference type="InterPro" id="IPR050122">
    <property type="entry name" value="RTK"/>
</dbReference>
<dbReference type="STRING" id="407821.A0A087T8Z8"/>
<name>A0A087T8Z8_STEMI</name>
<keyword evidence="6" id="KW-0325">Glycoprotein</keyword>
<dbReference type="PROSITE" id="PS51257">
    <property type="entry name" value="PROKAR_LIPOPROTEIN"/>
    <property type="match status" value="1"/>
</dbReference>
<dbReference type="InterPro" id="IPR000719">
    <property type="entry name" value="Prot_kinase_dom"/>
</dbReference>
<dbReference type="GO" id="GO:0005524">
    <property type="term" value="F:ATP binding"/>
    <property type="evidence" value="ECO:0007669"/>
    <property type="project" value="InterPro"/>
</dbReference>
<dbReference type="GO" id="GO:0004714">
    <property type="term" value="F:transmembrane receptor protein tyrosine kinase activity"/>
    <property type="evidence" value="ECO:0007669"/>
    <property type="project" value="TreeGrafter"/>
</dbReference>
<dbReference type="Gene3D" id="2.60.40.10">
    <property type="entry name" value="Immunoglobulins"/>
    <property type="match status" value="1"/>
</dbReference>
<evidence type="ECO:0000256" key="3">
    <source>
        <dbReference type="ARBA" id="ARBA00022729"/>
    </source>
</evidence>
<feature type="non-terminal residue" evidence="10">
    <location>
        <position position="645"/>
    </location>
</feature>
<dbReference type="SMART" id="SM00060">
    <property type="entry name" value="FN3"/>
    <property type="match status" value="1"/>
</dbReference>
<dbReference type="InterPro" id="IPR013783">
    <property type="entry name" value="Ig-like_fold"/>
</dbReference>
<keyword evidence="10" id="KW-0808">Transferase</keyword>
<dbReference type="Pfam" id="PF23144">
    <property type="entry name" value="Fn3_PTPRU"/>
    <property type="match status" value="1"/>
</dbReference>
<dbReference type="SMART" id="SM00220">
    <property type="entry name" value="S_TKc"/>
    <property type="match status" value="1"/>
</dbReference>
<dbReference type="OrthoDB" id="9943809at2759"/>
<comment type="subcellular location">
    <subcellularLocation>
        <location evidence="1">Membrane</location>
        <topology evidence="1">Single-pass type I membrane protein</topology>
    </subcellularLocation>
</comment>
<evidence type="ECO:0000313" key="11">
    <source>
        <dbReference type="Proteomes" id="UP000054359"/>
    </source>
</evidence>
<sequence>MLYYKFVLPHLTFFILQVSISFIGVACLSGPDLKISNVTETRVHVEWTPVVYPNTFIEKYQVSAYPIRSYAKMEILNRNEWTFYNSTFRSELVQLHPGTLYNISVWAVTNNGYTDPSTKNVWTEVGEPDEPPPVEIIERSGEIMMVDLPVGQSDKGPITSYYVVAIEKSPIIFFNPEEAGNYSFSQETGLPFYITANLSPEEANQTFVIGNGKTYDGYYNAPLSEKHDYEVLVGVVSSLNRVTKVAYSPLQSTIESQKMSGDISRAQTSSPLSVILSAAIGVFGFLLVLSVIIYFLLRKRYGKRRPSDEMVLRVHGSEGDENGFVPGLLQISEDADLSEVYEKLREKYWQIPRNHLDVHQTVLGIGQFGEVREGAVRRRSQTIPCIVQHMQAPSSLLEKEKRALLCELDLMSRIGFHTNVVEFLGACDARDVLQVAIEHHSSSLRGLLLRSRQPPGGKVSSLSEPLLLELAAGIAQGMAHLADRGIFHRHLSSRNVLIAEGSIPKIAHFGLGYYNPLGKKLMYTRWTAPEVLNMNTFTSKSDVWSFGVLMWEILTLGGSPYNNIFTRDILPRGMQGMRLSQPVGVGDELYQLMLNCWELDPEERPKFMELAANLQNMFLNAKEHVNFQDCINYQYEKFDPSAEDQ</sequence>
<dbReference type="SUPFAM" id="SSF56112">
    <property type="entry name" value="Protein kinase-like (PK-like)"/>
    <property type="match status" value="1"/>
</dbReference>
<dbReference type="CDD" id="cd00063">
    <property type="entry name" value="FN3"/>
    <property type="match status" value="1"/>
</dbReference>
<evidence type="ECO:0000313" key="10">
    <source>
        <dbReference type="EMBL" id="KFM61587.1"/>
    </source>
</evidence>
<dbReference type="Gene3D" id="3.30.200.20">
    <property type="entry name" value="Phosphorylase Kinase, domain 1"/>
    <property type="match status" value="1"/>
</dbReference>
<dbReference type="Pfam" id="PF00041">
    <property type="entry name" value="fn3"/>
    <property type="match status" value="1"/>
</dbReference>
<dbReference type="EMBL" id="KK114040">
    <property type="protein sequence ID" value="KFM61587.1"/>
    <property type="molecule type" value="Genomic_DNA"/>
</dbReference>
<protein>
    <submittedName>
        <fullName evidence="10">Putative tyrosine-protein kinase Wsck</fullName>
    </submittedName>
</protein>
<accession>A0A087T8Z8</accession>
<dbReference type="CDD" id="cd00192">
    <property type="entry name" value="PTKc"/>
    <property type="match status" value="1"/>
</dbReference>
<dbReference type="PROSITE" id="PS50011">
    <property type="entry name" value="PROTEIN_KINASE_DOM"/>
    <property type="match status" value="1"/>
</dbReference>
<keyword evidence="4 7" id="KW-1133">Transmembrane helix</keyword>
<feature type="transmembrane region" description="Helical" evidence="7">
    <location>
        <begin position="274"/>
        <end position="297"/>
    </location>
</feature>
<dbReference type="InterPro" id="IPR003961">
    <property type="entry name" value="FN3_dom"/>
</dbReference>
<feature type="domain" description="Fibronectin type-III" evidence="9">
    <location>
        <begin position="29"/>
        <end position="128"/>
    </location>
</feature>
<evidence type="ECO:0000256" key="4">
    <source>
        <dbReference type="ARBA" id="ARBA00022989"/>
    </source>
</evidence>
<dbReference type="PANTHER" id="PTHR24416:SF622">
    <property type="entry name" value="PROTEIN KINASE DOMAIN-CONTAINING PROTEIN"/>
    <property type="match status" value="1"/>
</dbReference>
<dbReference type="InterPro" id="IPR057598">
    <property type="entry name" value="Fn3_PTPRU"/>
</dbReference>
<dbReference type="InterPro" id="IPR011009">
    <property type="entry name" value="Kinase-like_dom_sf"/>
</dbReference>
<evidence type="ECO:0000259" key="9">
    <source>
        <dbReference type="PROSITE" id="PS50853"/>
    </source>
</evidence>
<dbReference type="GO" id="GO:0005886">
    <property type="term" value="C:plasma membrane"/>
    <property type="evidence" value="ECO:0007669"/>
    <property type="project" value="TreeGrafter"/>
</dbReference>
<reference evidence="10 11" key="1">
    <citation type="submission" date="2013-11" db="EMBL/GenBank/DDBJ databases">
        <title>Genome sequencing of Stegodyphus mimosarum.</title>
        <authorList>
            <person name="Bechsgaard J."/>
        </authorList>
    </citation>
    <scope>NUCLEOTIDE SEQUENCE [LARGE SCALE GENOMIC DNA]</scope>
</reference>
<dbReference type="PROSITE" id="PS50853">
    <property type="entry name" value="FN3"/>
    <property type="match status" value="1"/>
</dbReference>